<organism evidence="1">
    <name type="scientific">Cacopsylla melanoneura</name>
    <dbReference type="NCBI Taxonomy" id="428564"/>
    <lineage>
        <taxon>Eukaryota</taxon>
        <taxon>Metazoa</taxon>
        <taxon>Ecdysozoa</taxon>
        <taxon>Arthropoda</taxon>
        <taxon>Hexapoda</taxon>
        <taxon>Insecta</taxon>
        <taxon>Pterygota</taxon>
        <taxon>Neoptera</taxon>
        <taxon>Paraneoptera</taxon>
        <taxon>Hemiptera</taxon>
        <taxon>Sternorrhyncha</taxon>
        <taxon>Psylloidea</taxon>
        <taxon>Psyllidae</taxon>
        <taxon>Psyllinae</taxon>
        <taxon>Cacopsylla</taxon>
    </lineage>
</organism>
<dbReference type="EMBL" id="HBUF01292827">
    <property type="protein sequence ID" value="CAG6689546.1"/>
    <property type="molecule type" value="Transcribed_RNA"/>
</dbReference>
<reference evidence="1" key="1">
    <citation type="submission" date="2021-05" db="EMBL/GenBank/DDBJ databases">
        <authorList>
            <person name="Alioto T."/>
            <person name="Alioto T."/>
            <person name="Gomez Garrido J."/>
        </authorList>
    </citation>
    <scope>NUCLEOTIDE SEQUENCE</scope>
</reference>
<evidence type="ECO:0000313" key="1">
    <source>
        <dbReference type="EMBL" id="CAG6689546.1"/>
    </source>
</evidence>
<accession>A0A8D8TQG1</accession>
<name>A0A8D8TQG1_9HEMI</name>
<sequence length="159" mass="17860">MVEGDMEEEEAMEAMVEDIQVAMEDMVEVVLSPTPRHHLVLVVVMVGLVMASLSHSTTFKPEVFILKNLNLWVILILWRPLNIVMTTQENVILMESTTYKPDHIRRSNLNPDPEVKVTALAPRSLNKETKFASAPSPCLYAAKDTSLRTPLKNMLTSSV</sequence>
<proteinExistence type="predicted"/>
<dbReference type="AlphaFoldDB" id="A0A8D8TQG1"/>
<protein>
    <submittedName>
        <fullName evidence="1">Uncharacterized protein</fullName>
    </submittedName>
</protein>